<keyword evidence="2" id="KW-1185">Reference proteome</keyword>
<gene>
    <name evidence="1" type="ORF">AN218_12405</name>
</gene>
<evidence type="ECO:0000313" key="1">
    <source>
        <dbReference type="EMBL" id="OEV11545.1"/>
    </source>
</evidence>
<evidence type="ECO:0000313" key="2">
    <source>
        <dbReference type="Proteomes" id="UP000176005"/>
    </source>
</evidence>
<dbReference type="EMBL" id="LJGW01000214">
    <property type="protein sequence ID" value="OEV11545.1"/>
    <property type="molecule type" value="Genomic_DNA"/>
</dbReference>
<accession>A0A1E7L5R4</accession>
<dbReference type="RefSeq" id="WP_070016908.1">
    <property type="nucleotide sequence ID" value="NZ_LJGW01000214.1"/>
</dbReference>
<comment type="caution">
    <text evidence="1">The sequence shown here is derived from an EMBL/GenBank/DDBJ whole genome shotgun (WGS) entry which is preliminary data.</text>
</comment>
<organism evidence="1 2">
    <name type="scientific">Streptomyces nanshensis</name>
    <dbReference type="NCBI Taxonomy" id="518642"/>
    <lineage>
        <taxon>Bacteria</taxon>
        <taxon>Bacillati</taxon>
        <taxon>Actinomycetota</taxon>
        <taxon>Actinomycetes</taxon>
        <taxon>Kitasatosporales</taxon>
        <taxon>Streptomycetaceae</taxon>
        <taxon>Streptomyces</taxon>
    </lineage>
</organism>
<dbReference type="Proteomes" id="UP000176005">
    <property type="component" value="Unassembled WGS sequence"/>
</dbReference>
<protein>
    <submittedName>
        <fullName evidence="1">Uncharacterized protein</fullName>
    </submittedName>
</protein>
<name>A0A1E7L5R4_9ACTN</name>
<reference evidence="1 2" key="1">
    <citation type="journal article" date="2016" name="Front. Microbiol.">
        <title>Comparative Genomics Analysis of Streptomyces Species Reveals Their Adaptation to the Marine Environment and Their Diversity at the Genomic Level.</title>
        <authorList>
            <person name="Tian X."/>
            <person name="Zhang Z."/>
            <person name="Yang T."/>
            <person name="Chen M."/>
            <person name="Li J."/>
            <person name="Chen F."/>
            <person name="Yang J."/>
            <person name="Li W."/>
            <person name="Zhang B."/>
            <person name="Zhang Z."/>
            <person name="Wu J."/>
            <person name="Zhang C."/>
            <person name="Long L."/>
            <person name="Xiao J."/>
        </authorList>
    </citation>
    <scope>NUCLEOTIDE SEQUENCE [LARGE SCALE GENOMIC DNA]</scope>
    <source>
        <strain evidence="1 2">SCSIO 10429</strain>
    </source>
</reference>
<proteinExistence type="predicted"/>
<sequence length="124" mass="13900">MPGRTIRIESRHRGCHDYFLPVRILPRPIARDGRVTILKDGWHEWLSPDDNRAAHDAVQAIRELGVSVIDIGHLDASTSRIATVTPPRAGDMHDAVVTVLRAAFDLHDCPVERRRAPDEARCPT</sequence>
<dbReference type="AlphaFoldDB" id="A0A1E7L5R4"/>